<sequence>MAKLAKVFRSRELRKDQTEAERYLWKFLRNRHLTGRKFRRQYIFQGFILDFYCAEDKVAIELDGPIHDKRKDYDSARQKIIEDNGLRIIRFKNKMILNDINNVLKQIKSFPSPSKMEKGAGLTPADEVSFPSPSKMEKGEGLTPADEAPECL</sequence>
<dbReference type="InterPro" id="IPR011335">
    <property type="entry name" value="Restrct_endonuc-II-like"/>
</dbReference>
<dbReference type="CDD" id="cd01038">
    <property type="entry name" value="Endonuclease_DUF559"/>
    <property type="match status" value="1"/>
</dbReference>
<feature type="region of interest" description="Disordered" evidence="1">
    <location>
        <begin position="111"/>
        <end position="152"/>
    </location>
</feature>
<dbReference type="InterPro" id="IPR047216">
    <property type="entry name" value="Endonuclease_DUF559_bact"/>
</dbReference>
<gene>
    <name evidence="3" type="ORF">A2625_07550</name>
</gene>
<reference evidence="3 4" key="1">
    <citation type="journal article" date="2016" name="Nat. Commun.">
        <title>Thousands of microbial genomes shed light on interconnected biogeochemical processes in an aquifer system.</title>
        <authorList>
            <person name="Anantharaman K."/>
            <person name="Brown C.T."/>
            <person name="Hug L.A."/>
            <person name="Sharon I."/>
            <person name="Castelle C.J."/>
            <person name="Probst A.J."/>
            <person name="Thomas B.C."/>
            <person name="Singh A."/>
            <person name="Wilkins M.J."/>
            <person name="Karaoz U."/>
            <person name="Brodie E.L."/>
            <person name="Williams K.H."/>
            <person name="Hubbard S.S."/>
            <person name="Banfield J.F."/>
        </authorList>
    </citation>
    <scope>NUCLEOTIDE SEQUENCE [LARGE SCALE GENOMIC DNA]</scope>
</reference>
<organism evidence="3 4">
    <name type="scientific">candidate division WOR-1 bacterium RIFCSPHIGHO2_01_FULL_53_15</name>
    <dbReference type="NCBI Taxonomy" id="1802564"/>
    <lineage>
        <taxon>Bacteria</taxon>
        <taxon>Bacillati</taxon>
        <taxon>Saganbacteria</taxon>
    </lineage>
</organism>
<dbReference type="PANTHER" id="PTHR38590">
    <property type="entry name" value="BLL0828 PROTEIN"/>
    <property type="match status" value="1"/>
</dbReference>
<dbReference type="Pfam" id="PF04480">
    <property type="entry name" value="DUF559"/>
    <property type="match status" value="1"/>
</dbReference>
<dbReference type="Gene3D" id="3.40.960.10">
    <property type="entry name" value="VSR Endonuclease"/>
    <property type="match status" value="1"/>
</dbReference>
<accession>A0A1F4Q4R8</accession>
<protein>
    <recommendedName>
        <fullName evidence="2">DUF559 domain-containing protein</fullName>
    </recommendedName>
</protein>
<comment type="caution">
    <text evidence="3">The sequence shown here is derived from an EMBL/GenBank/DDBJ whole genome shotgun (WGS) entry which is preliminary data.</text>
</comment>
<proteinExistence type="predicted"/>
<feature type="domain" description="DUF559" evidence="2">
    <location>
        <begin position="9"/>
        <end position="108"/>
    </location>
</feature>
<dbReference type="EMBL" id="METM01000003">
    <property type="protein sequence ID" value="OGB90877.1"/>
    <property type="molecule type" value="Genomic_DNA"/>
</dbReference>
<evidence type="ECO:0000313" key="3">
    <source>
        <dbReference type="EMBL" id="OGB90877.1"/>
    </source>
</evidence>
<name>A0A1F4Q4R8_UNCSA</name>
<evidence type="ECO:0000259" key="2">
    <source>
        <dbReference type="Pfam" id="PF04480"/>
    </source>
</evidence>
<evidence type="ECO:0000313" key="4">
    <source>
        <dbReference type="Proteomes" id="UP000178724"/>
    </source>
</evidence>
<dbReference type="InterPro" id="IPR007569">
    <property type="entry name" value="DUF559"/>
</dbReference>
<dbReference type="PANTHER" id="PTHR38590:SF1">
    <property type="entry name" value="BLL0828 PROTEIN"/>
    <property type="match status" value="1"/>
</dbReference>
<evidence type="ECO:0000256" key="1">
    <source>
        <dbReference type="SAM" id="MobiDB-lite"/>
    </source>
</evidence>
<dbReference type="Proteomes" id="UP000178724">
    <property type="component" value="Unassembled WGS sequence"/>
</dbReference>
<dbReference type="AlphaFoldDB" id="A0A1F4Q4R8"/>
<dbReference type="SUPFAM" id="SSF52980">
    <property type="entry name" value="Restriction endonuclease-like"/>
    <property type="match status" value="1"/>
</dbReference>